<dbReference type="EMBL" id="PEIB01000017">
    <property type="protein sequence ID" value="RXJ72619.1"/>
    <property type="molecule type" value="Genomic_DNA"/>
</dbReference>
<dbReference type="RefSeq" id="WP_129122842.1">
    <property type="nucleotide sequence ID" value="NZ_PEIB01000017.1"/>
</dbReference>
<dbReference type="OrthoDB" id="5442910at2"/>
<evidence type="ECO:0000313" key="1">
    <source>
        <dbReference type="EMBL" id="RXJ72619.1"/>
    </source>
</evidence>
<protein>
    <submittedName>
        <fullName evidence="1">Uncharacterized protein</fullName>
    </submittedName>
</protein>
<keyword evidence="2" id="KW-1185">Reference proteome</keyword>
<reference evidence="1 2" key="1">
    <citation type="submission" date="2017-10" db="EMBL/GenBank/DDBJ databases">
        <title>Nyctiphanis sp. nov., isolated from the stomach of the euphausiid Nyctiphanes simplex (Hansen, 1911) in the Gulf of California.</title>
        <authorList>
            <person name="Gomez-Gil B."/>
            <person name="Aguilar-Mendez M."/>
            <person name="Lopez-Cortes A."/>
            <person name="Gomez-Gutierrez J."/>
            <person name="Roque A."/>
            <person name="Lang E."/>
            <person name="Gonzalez-Castillo A."/>
        </authorList>
    </citation>
    <scope>NUCLEOTIDE SEQUENCE [LARGE SCALE GENOMIC DNA]</scope>
    <source>
        <strain evidence="1 2">CAIM 600</strain>
    </source>
</reference>
<organism evidence="1 2">
    <name type="scientific">Veronia nyctiphanis</name>
    <dbReference type="NCBI Taxonomy" id="1278244"/>
    <lineage>
        <taxon>Bacteria</taxon>
        <taxon>Pseudomonadati</taxon>
        <taxon>Pseudomonadota</taxon>
        <taxon>Gammaproteobacteria</taxon>
        <taxon>Vibrionales</taxon>
        <taxon>Vibrionaceae</taxon>
        <taxon>Veronia</taxon>
    </lineage>
</organism>
<name>A0A4Q0YTW6_9GAMM</name>
<comment type="caution">
    <text evidence="1">The sequence shown here is derived from an EMBL/GenBank/DDBJ whole genome shotgun (WGS) entry which is preliminary data.</text>
</comment>
<dbReference type="Proteomes" id="UP000290287">
    <property type="component" value="Unassembled WGS sequence"/>
</dbReference>
<sequence>MPWFARNTTSFFAKLEQIKPDELIFFLSFFKDNNGNFIEHEKLLEEMTSISPVPVYGGGSFMMEHGIAGGVMIDGVKQGRAQAEKLLQVLANIDAPMPPVEEQKGTPYLSYEAMVKFSLEHDGEGDIQIYGELSLFLKQIPNWLCSA</sequence>
<dbReference type="AlphaFoldDB" id="A0A4Q0YTW6"/>
<accession>A0A4Q0YTW6</accession>
<evidence type="ECO:0000313" key="2">
    <source>
        <dbReference type="Proteomes" id="UP000290287"/>
    </source>
</evidence>
<gene>
    <name evidence="1" type="ORF">CS022_14305</name>
</gene>
<proteinExistence type="predicted"/>